<dbReference type="AlphaFoldDB" id="A0A9P5WXF0"/>
<keyword evidence="3" id="KW-1185">Reference proteome</keyword>
<sequence>MNLQLGITPSGQAPFYVSDLPAGPVFTATYINPTSDGPPPAADTSIKINMDQKLSYQPHVLWQNGGSYPALAHHQMFDKPMSTISTGWKSVTAAGTNAAIRNSMAVSGNRASSFSFSGIRPASGFALDDGAGNQAGIGARRMSQMRTGMGLRNPPSIGGERMSRVLFADGVRQSCVSFANDPRPSGGSRRTRVFHHDYVPPVPSIAVASPSDEDGALSPRQTHGPLALTPEDIRA</sequence>
<evidence type="ECO:0000313" key="3">
    <source>
        <dbReference type="Proteomes" id="UP000807342"/>
    </source>
</evidence>
<name>A0A9P5WXF0_9AGAR</name>
<accession>A0A9P5WXF0</accession>
<dbReference type="OrthoDB" id="3363836at2759"/>
<evidence type="ECO:0000313" key="2">
    <source>
        <dbReference type="EMBL" id="KAF9439535.1"/>
    </source>
</evidence>
<reference evidence="2" key="1">
    <citation type="submission" date="2020-11" db="EMBL/GenBank/DDBJ databases">
        <authorList>
            <consortium name="DOE Joint Genome Institute"/>
            <person name="Ahrendt S."/>
            <person name="Riley R."/>
            <person name="Andreopoulos W."/>
            <person name="Labutti K."/>
            <person name="Pangilinan J."/>
            <person name="Ruiz-Duenas F.J."/>
            <person name="Barrasa J.M."/>
            <person name="Sanchez-Garcia M."/>
            <person name="Camarero S."/>
            <person name="Miyauchi S."/>
            <person name="Serrano A."/>
            <person name="Linde D."/>
            <person name="Babiker R."/>
            <person name="Drula E."/>
            <person name="Ayuso-Fernandez I."/>
            <person name="Pacheco R."/>
            <person name="Padilla G."/>
            <person name="Ferreira P."/>
            <person name="Barriuso J."/>
            <person name="Kellner H."/>
            <person name="Castanera R."/>
            <person name="Alfaro M."/>
            <person name="Ramirez L."/>
            <person name="Pisabarro A.G."/>
            <person name="Kuo A."/>
            <person name="Tritt A."/>
            <person name="Lipzen A."/>
            <person name="He G."/>
            <person name="Yan M."/>
            <person name="Ng V."/>
            <person name="Cullen D."/>
            <person name="Martin F."/>
            <person name="Rosso M.-N."/>
            <person name="Henrissat B."/>
            <person name="Hibbett D."/>
            <person name="Martinez A.T."/>
            <person name="Grigoriev I.V."/>
        </authorList>
    </citation>
    <scope>NUCLEOTIDE SEQUENCE</scope>
    <source>
        <strain evidence="2">MF-IS2</strain>
    </source>
</reference>
<protein>
    <submittedName>
        <fullName evidence="2">Uncharacterized protein</fullName>
    </submittedName>
</protein>
<proteinExistence type="predicted"/>
<organism evidence="2 3">
    <name type="scientific">Macrolepiota fuliginosa MF-IS2</name>
    <dbReference type="NCBI Taxonomy" id="1400762"/>
    <lineage>
        <taxon>Eukaryota</taxon>
        <taxon>Fungi</taxon>
        <taxon>Dikarya</taxon>
        <taxon>Basidiomycota</taxon>
        <taxon>Agaricomycotina</taxon>
        <taxon>Agaricomycetes</taxon>
        <taxon>Agaricomycetidae</taxon>
        <taxon>Agaricales</taxon>
        <taxon>Agaricineae</taxon>
        <taxon>Agaricaceae</taxon>
        <taxon>Macrolepiota</taxon>
    </lineage>
</organism>
<dbReference type="Proteomes" id="UP000807342">
    <property type="component" value="Unassembled WGS sequence"/>
</dbReference>
<gene>
    <name evidence="2" type="ORF">P691DRAFT_769493</name>
</gene>
<evidence type="ECO:0000256" key="1">
    <source>
        <dbReference type="SAM" id="MobiDB-lite"/>
    </source>
</evidence>
<feature type="non-terminal residue" evidence="2">
    <location>
        <position position="235"/>
    </location>
</feature>
<feature type="region of interest" description="Disordered" evidence="1">
    <location>
        <begin position="207"/>
        <end position="235"/>
    </location>
</feature>
<comment type="caution">
    <text evidence="2">The sequence shown here is derived from an EMBL/GenBank/DDBJ whole genome shotgun (WGS) entry which is preliminary data.</text>
</comment>
<dbReference type="EMBL" id="MU154027">
    <property type="protein sequence ID" value="KAF9439535.1"/>
    <property type="molecule type" value="Genomic_DNA"/>
</dbReference>